<accession>A0A4P7SNP2</accession>
<dbReference type="KEGG" id="celz:E5225_12400"/>
<dbReference type="Pfam" id="PF08817">
    <property type="entry name" value="YukD"/>
    <property type="match status" value="1"/>
</dbReference>
<feature type="transmembrane region" description="Helical" evidence="7">
    <location>
        <begin position="178"/>
        <end position="194"/>
    </location>
</feature>
<dbReference type="Gene3D" id="3.10.20.90">
    <property type="entry name" value="Phosphatidylinositol 3-kinase Catalytic Subunit, Chain A, domain 1"/>
    <property type="match status" value="1"/>
</dbReference>
<dbReference type="AlphaFoldDB" id="A0A4P7SNP2"/>
<evidence type="ECO:0000256" key="7">
    <source>
        <dbReference type="SAM" id="Phobius"/>
    </source>
</evidence>
<comment type="similarity">
    <text evidence="2">Belongs to the EccD/Snm4 family.</text>
</comment>
<feature type="transmembrane region" description="Helical" evidence="7">
    <location>
        <begin position="336"/>
        <end position="353"/>
    </location>
</feature>
<feature type="transmembrane region" description="Helical" evidence="7">
    <location>
        <begin position="200"/>
        <end position="223"/>
    </location>
</feature>
<dbReference type="GO" id="GO:0005886">
    <property type="term" value="C:plasma membrane"/>
    <property type="evidence" value="ECO:0007669"/>
    <property type="project" value="UniProtKB-SubCell"/>
</dbReference>
<evidence type="ECO:0000313" key="9">
    <source>
        <dbReference type="EMBL" id="QCB94243.1"/>
    </source>
</evidence>
<evidence type="ECO:0000256" key="6">
    <source>
        <dbReference type="ARBA" id="ARBA00023136"/>
    </source>
</evidence>
<reference evidence="9 10" key="1">
    <citation type="submission" date="2019-04" db="EMBL/GenBank/DDBJ databases">
        <title>Isolation and identification of Cellulomonas shaoxiangyii sp. Nov. isolated from feces of the Tibetan antelopes (Pantholops hodgsonii) in the Qinghai-Tibet plateau of China.</title>
        <authorList>
            <person name="Tian Z."/>
        </authorList>
    </citation>
    <scope>NUCLEOTIDE SEQUENCE [LARGE SCALE GENOMIC DNA]</scope>
    <source>
        <strain evidence="9 10">Z28</strain>
    </source>
</reference>
<dbReference type="NCBIfam" id="TIGR03920">
    <property type="entry name" value="T7SS_EccD"/>
    <property type="match status" value="1"/>
</dbReference>
<evidence type="ECO:0000259" key="8">
    <source>
        <dbReference type="Pfam" id="PF19053"/>
    </source>
</evidence>
<evidence type="ECO:0000256" key="1">
    <source>
        <dbReference type="ARBA" id="ARBA00004651"/>
    </source>
</evidence>
<name>A0A4P7SNP2_9CELL</name>
<protein>
    <submittedName>
        <fullName evidence="9">Type VII secretion integral membrane protein EccD</fullName>
    </submittedName>
</protein>
<evidence type="ECO:0000256" key="5">
    <source>
        <dbReference type="ARBA" id="ARBA00022989"/>
    </source>
</evidence>
<feature type="transmembrane region" description="Helical" evidence="7">
    <location>
        <begin position="255"/>
        <end position="276"/>
    </location>
</feature>
<dbReference type="InterPro" id="IPR006707">
    <property type="entry name" value="T7SS_EccD"/>
</dbReference>
<evidence type="ECO:0000256" key="4">
    <source>
        <dbReference type="ARBA" id="ARBA00022692"/>
    </source>
</evidence>
<dbReference type="OrthoDB" id="4824971at2"/>
<feature type="transmembrane region" description="Helical" evidence="7">
    <location>
        <begin position="230"/>
        <end position="249"/>
    </location>
</feature>
<keyword evidence="10" id="KW-1185">Reference proteome</keyword>
<gene>
    <name evidence="9" type="primary">eccD</name>
    <name evidence="9" type="ORF">E5225_12400</name>
</gene>
<feature type="transmembrane region" description="Helical" evidence="7">
    <location>
        <begin position="120"/>
        <end position="139"/>
    </location>
</feature>
<feature type="transmembrane region" description="Helical" evidence="7">
    <location>
        <begin position="365"/>
        <end position="385"/>
    </location>
</feature>
<dbReference type="InterPro" id="IPR044049">
    <property type="entry name" value="EccD_transm"/>
</dbReference>
<dbReference type="RefSeq" id="WP_135975231.1">
    <property type="nucleotide sequence ID" value="NZ_CP039291.1"/>
</dbReference>
<keyword evidence="6 7" id="KW-0472">Membrane</keyword>
<dbReference type="InterPro" id="IPR024962">
    <property type="entry name" value="YukD-like"/>
</dbReference>
<keyword evidence="3" id="KW-1003">Cell membrane</keyword>
<keyword evidence="5 7" id="KW-1133">Transmembrane helix</keyword>
<evidence type="ECO:0000313" key="10">
    <source>
        <dbReference type="Proteomes" id="UP000296469"/>
    </source>
</evidence>
<feature type="transmembrane region" description="Helical" evidence="7">
    <location>
        <begin position="145"/>
        <end position="166"/>
    </location>
</feature>
<feature type="transmembrane region" description="Helical" evidence="7">
    <location>
        <begin position="314"/>
        <end position="330"/>
    </location>
</feature>
<proteinExistence type="inferred from homology"/>
<comment type="subcellular location">
    <subcellularLocation>
        <location evidence="1">Cell membrane</location>
        <topology evidence="1">Multi-pass membrane protein</topology>
    </subcellularLocation>
</comment>
<sequence>MPQTTTAARALLHLTITSEDRRLDLGVPAQLPLVELMPGVVRSLGVLDPTLVHAGYGLRRSDGGLLDPAQSCAAQGVQDGELLTLVRGALVAEHRRYDDVVEAVVDATRDRAAWTAADQARTALAVSLVLLALGAGLLLSSPHGLGTGAIVALGAAVVLVTTGAVLTRTGAAEAGHGLGLAAAVWAAVGAYLLVPQGDLWGWPLAAAGMAAMVVGGLALATVASAPQVHVVPVAAGGAVGLTGMAAALLAPGDVAPWAVLVAVAATLSNLAPWLALSSTRLDVVSPHSDAEVLAAPPAVDGTDVARRALEGQRLLLSARVAAAVCVAVATPLVASSGATGAALCALAFVGLLFQSRQVHARSGVLTLMACGAVGITLTGTVVAVSGSVPPAVLTIVLLGSVAALVALTMLRPRARMRMVRLADTAELAVLTLLLPLGALTAGLV</sequence>
<feature type="transmembrane region" description="Helical" evidence="7">
    <location>
        <begin position="391"/>
        <end position="410"/>
    </location>
</feature>
<dbReference type="Proteomes" id="UP000296469">
    <property type="component" value="Chromosome"/>
</dbReference>
<feature type="domain" description="EccD-like transmembrane" evidence="8">
    <location>
        <begin position="121"/>
        <end position="442"/>
    </location>
</feature>
<organism evidence="9 10">
    <name type="scientific">Cellulomonas shaoxiangyii</name>
    <dbReference type="NCBI Taxonomy" id="2566013"/>
    <lineage>
        <taxon>Bacteria</taxon>
        <taxon>Bacillati</taxon>
        <taxon>Actinomycetota</taxon>
        <taxon>Actinomycetes</taxon>
        <taxon>Micrococcales</taxon>
        <taxon>Cellulomonadaceae</taxon>
        <taxon>Cellulomonas</taxon>
    </lineage>
</organism>
<dbReference type="EMBL" id="CP039291">
    <property type="protein sequence ID" value="QCB94243.1"/>
    <property type="molecule type" value="Genomic_DNA"/>
</dbReference>
<evidence type="ECO:0000256" key="3">
    <source>
        <dbReference type="ARBA" id="ARBA00022475"/>
    </source>
</evidence>
<evidence type="ECO:0000256" key="2">
    <source>
        <dbReference type="ARBA" id="ARBA00006162"/>
    </source>
</evidence>
<keyword evidence="4 7" id="KW-0812">Transmembrane</keyword>
<dbReference type="Pfam" id="PF19053">
    <property type="entry name" value="EccD"/>
    <property type="match status" value="1"/>
</dbReference>